<evidence type="ECO:0000313" key="2">
    <source>
        <dbReference type="EMBL" id="GJT61841.1"/>
    </source>
</evidence>
<reference evidence="2" key="2">
    <citation type="submission" date="2022-01" db="EMBL/GenBank/DDBJ databases">
        <authorList>
            <person name="Yamashiro T."/>
            <person name="Shiraishi A."/>
            <person name="Satake H."/>
            <person name="Nakayama K."/>
        </authorList>
    </citation>
    <scope>NUCLEOTIDE SEQUENCE</scope>
</reference>
<dbReference type="Proteomes" id="UP001151760">
    <property type="component" value="Unassembled WGS sequence"/>
</dbReference>
<comment type="caution">
    <text evidence="2">The sequence shown here is derived from an EMBL/GenBank/DDBJ whole genome shotgun (WGS) entry which is preliminary data.</text>
</comment>
<sequence>RKTRVASREALLFVHRVLSLTRSPTLELFKELRIEMEIQEIQGRNVPSGNFIIGLSENEKLFWSDEMRGASENTRFEHFVLSFQMGKTGSKKVKHWTKGGLGGQKIRHKTSCSEMSPTTLLVTTPASGSKLKQISTSGGSEGGRGRDGSSK</sequence>
<evidence type="ECO:0000256" key="1">
    <source>
        <dbReference type="SAM" id="MobiDB-lite"/>
    </source>
</evidence>
<name>A0ABQ5FEX1_9ASTR</name>
<feature type="non-terminal residue" evidence="2">
    <location>
        <position position="1"/>
    </location>
</feature>
<protein>
    <submittedName>
        <fullName evidence="2">Uncharacterized protein</fullName>
    </submittedName>
</protein>
<feature type="region of interest" description="Disordered" evidence="1">
    <location>
        <begin position="122"/>
        <end position="151"/>
    </location>
</feature>
<feature type="compositionally biased region" description="Polar residues" evidence="1">
    <location>
        <begin position="122"/>
        <end position="134"/>
    </location>
</feature>
<evidence type="ECO:0000313" key="3">
    <source>
        <dbReference type="Proteomes" id="UP001151760"/>
    </source>
</evidence>
<keyword evidence="3" id="KW-1185">Reference proteome</keyword>
<dbReference type="EMBL" id="BQNB010017323">
    <property type="protein sequence ID" value="GJT61841.1"/>
    <property type="molecule type" value="Genomic_DNA"/>
</dbReference>
<gene>
    <name evidence="2" type="ORF">Tco_1005374</name>
</gene>
<reference evidence="2" key="1">
    <citation type="journal article" date="2022" name="Int. J. Mol. Sci.">
        <title>Draft Genome of Tanacetum Coccineum: Genomic Comparison of Closely Related Tanacetum-Family Plants.</title>
        <authorList>
            <person name="Yamashiro T."/>
            <person name="Shiraishi A."/>
            <person name="Nakayama K."/>
            <person name="Satake H."/>
        </authorList>
    </citation>
    <scope>NUCLEOTIDE SEQUENCE</scope>
</reference>
<proteinExistence type="predicted"/>
<organism evidence="2 3">
    <name type="scientific">Tanacetum coccineum</name>
    <dbReference type="NCBI Taxonomy" id="301880"/>
    <lineage>
        <taxon>Eukaryota</taxon>
        <taxon>Viridiplantae</taxon>
        <taxon>Streptophyta</taxon>
        <taxon>Embryophyta</taxon>
        <taxon>Tracheophyta</taxon>
        <taxon>Spermatophyta</taxon>
        <taxon>Magnoliopsida</taxon>
        <taxon>eudicotyledons</taxon>
        <taxon>Gunneridae</taxon>
        <taxon>Pentapetalae</taxon>
        <taxon>asterids</taxon>
        <taxon>campanulids</taxon>
        <taxon>Asterales</taxon>
        <taxon>Asteraceae</taxon>
        <taxon>Asteroideae</taxon>
        <taxon>Anthemideae</taxon>
        <taxon>Anthemidinae</taxon>
        <taxon>Tanacetum</taxon>
    </lineage>
</organism>
<accession>A0ABQ5FEX1</accession>